<reference evidence="1 2" key="1">
    <citation type="journal article" date="2022" name="Plant J.">
        <title>Chromosome-level genome of Camellia lanceoleosa provides a valuable resource for understanding genome evolution and self-incompatibility.</title>
        <authorList>
            <person name="Gong W."/>
            <person name="Xiao S."/>
            <person name="Wang L."/>
            <person name="Liao Z."/>
            <person name="Chang Y."/>
            <person name="Mo W."/>
            <person name="Hu G."/>
            <person name="Li W."/>
            <person name="Zhao G."/>
            <person name="Zhu H."/>
            <person name="Hu X."/>
            <person name="Ji K."/>
            <person name="Xiang X."/>
            <person name="Song Q."/>
            <person name="Yuan D."/>
            <person name="Jin S."/>
            <person name="Zhang L."/>
        </authorList>
    </citation>
    <scope>NUCLEOTIDE SEQUENCE [LARGE SCALE GENOMIC DNA]</scope>
    <source>
        <strain evidence="1">SQ_2022a</strain>
    </source>
</reference>
<evidence type="ECO:0000313" key="2">
    <source>
        <dbReference type="Proteomes" id="UP001060215"/>
    </source>
</evidence>
<evidence type="ECO:0000313" key="1">
    <source>
        <dbReference type="EMBL" id="KAI8018418.1"/>
    </source>
</evidence>
<proteinExistence type="predicted"/>
<comment type="caution">
    <text evidence="1">The sequence shown here is derived from an EMBL/GenBank/DDBJ whole genome shotgun (WGS) entry which is preliminary data.</text>
</comment>
<accession>A0ACC0I0C1</accession>
<organism evidence="1 2">
    <name type="scientific">Camellia lanceoleosa</name>
    <dbReference type="NCBI Taxonomy" id="1840588"/>
    <lineage>
        <taxon>Eukaryota</taxon>
        <taxon>Viridiplantae</taxon>
        <taxon>Streptophyta</taxon>
        <taxon>Embryophyta</taxon>
        <taxon>Tracheophyta</taxon>
        <taxon>Spermatophyta</taxon>
        <taxon>Magnoliopsida</taxon>
        <taxon>eudicotyledons</taxon>
        <taxon>Gunneridae</taxon>
        <taxon>Pentapetalae</taxon>
        <taxon>asterids</taxon>
        <taxon>Ericales</taxon>
        <taxon>Theaceae</taxon>
        <taxon>Camellia</taxon>
    </lineage>
</organism>
<keyword evidence="2" id="KW-1185">Reference proteome</keyword>
<protein>
    <submittedName>
        <fullName evidence="1">Uncharacterized protein</fullName>
    </submittedName>
</protein>
<gene>
    <name evidence="1" type="ORF">LOK49_LG04G02792</name>
</gene>
<dbReference type="Proteomes" id="UP001060215">
    <property type="component" value="Chromosome 2"/>
</dbReference>
<sequence length="101" mass="11630">MYQIAENGPYAIEGALLVVDYWKPDLVMENLVMDKMAIWGKLHGLPMECFTEEAEFRLERAIGDIDKVDIDTLMPHNIWFLRISMRIPIDGPLTSGFFPEV</sequence>
<dbReference type="EMBL" id="CM045759">
    <property type="protein sequence ID" value="KAI8018418.1"/>
    <property type="molecule type" value="Genomic_DNA"/>
</dbReference>
<name>A0ACC0I0C1_9ERIC</name>